<protein>
    <recommendedName>
        <fullName evidence="3">Lipoprotein</fullName>
    </recommendedName>
</protein>
<sequence>MRLLSIVLLLSILSCKDEHRRKPYCGEAPHYNITAELELERQNFSFKTILYDSKLDKKRIDQLALNTLFDVGISRVDNQDFIPLKERVEDLLNKTFNKLTYIVFYYKLDLSDKVTKIGYENIKAISIYNYQERSKRYAHSLYKKEGKEFKIDADFSSLVSKLRFNDLGNIITNEIFPNEINKGYLLVKNQMEAKKHYQERKEHNNLSHTKLALLKRLNG</sequence>
<evidence type="ECO:0008006" key="3">
    <source>
        <dbReference type="Google" id="ProtNLM"/>
    </source>
</evidence>
<evidence type="ECO:0000313" key="1">
    <source>
        <dbReference type="EMBL" id="BDS12418.1"/>
    </source>
</evidence>
<dbReference type="Proteomes" id="UP001060919">
    <property type="component" value="Chromosome"/>
</dbReference>
<dbReference type="PROSITE" id="PS51257">
    <property type="entry name" value="PROKAR_LIPOPROTEIN"/>
    <property type="match status" value="1"/>
</dbReference>
<gene>
    <name evidence="1" type="ORF">AsAng_0031390</name>
</gene>
<dbReference type="KEGG" id="aup:AsAng_0031390"/>
<evidence type="ECO:0000313" key="2">
    <source>
        <dbReference type="Proteomes" id="UP001060919"/>
    </source>
</evidence>
<dbReference type="EMBL" id="AP026867">
    <property type="protein sequence ID" value="BDS12418.1"/>
    <property type="molecule type" value="Genomic_DNA"/>
</dbReference>
<organism evidence="1 2">
    <name type="scientific">Aureispira anguillae</name>
    <dbReference type="NCBI Taxonomy" id="2864201"/>
    <lineage>
        <taxon>Bacteria</taxon>
        <taxon>Pseudomonadati</taxon>
        <taxon>Bacteroidota</taxon>
        <taxon>Saprospiria</taxon>
        <taxon>Saprospirales</taxon>
        <taxon>Saprospiraceae</taxon>
        <taxon>Aureispira</taxon>
    </lineage>
</organism>
<name>A0A915YFY2_9BACT</name>
<reference evidence="1" key="1">
    <citation type="submission" date="2022-09" db="EMBL/GenBank/DDBJ databases">
        <title>Aureispira anguillicida sp. nov., isolated from Leptocephalus of Japanese eel Anguilla japonica.</title>
        <authorList>
            <person name="Yuasa K."/>
            <person name="Mekata T."/>
            <person name="Ikunari K."/>
        </authorList>
    </citation>
    <scope>NUCLEOTIDE SEQUENCE</scope>
    <source>
        <strain evidence="1">EL160426</strain>
    </source>
</reference>
<accession>A0A915YFY2</accession>
<proteinExistence type="predicted"/>
<keyword evidence="2" id="KW-1185">Reference proteome</keyword>
<dbReference type="RefSeq" id="WP_264793488.1">
    <property type="nucleotide sequence ID" value="NZ_AP026867.1"/>
</dbReference>
<dbReference type="AlphaFoldDB" id="A0A915YFY2"/>